<evidence type="ECO:0000256" key="5">
    <source>
        <dbReference type="SAM" id="Phobius"/>
    </source>
</evidence>
<name>A0A0N5AYA4_9BILA</name>
<dbReference type="Pfam" id="PF00378">
    <property type="entry name" value="ECH_1"/>
    <property type="match status" value="1"/>
</dbReference>
<reference evidence="7" key="1">
    <citation type="submission" date="2017-02" db="UniProtKB">
        <authorList>
            <consortium name="WormBaseParasite"/>
        </authorList>
    </citation>
    <scope>IDENTIFICATION</scope>
</reference>
<dbReference type="Proteomes" id="UP000046393">
    <property type="component" value="Unplaced"/>
</dbReference>
<feature type="transmembrane region" description="Helical" evidence="5">
    <location>
        <begin position="7"/>
        <end position="28"/>
    </location>
</feature>
<evidence type="ECO:0000256" key="2">
    <source>
        <dbReference type="ARBA" id="ARBA00012076"/>
    </source>
</evidence>
<dbReference type="CDD" id="cd06558">
    <property type="entry name" value="crotonase-like"/>
    <property type="match status" value="1"/>
</dbReference>
<keyword evidence="5" id="KW-1133">Transmembrane helix</keyword>
<dbReference type="Gene3D" id="3.90.226.10">
    <property type="entry name" value="2-enoyl-CoA Hydratase, Chain A, domain 1"/>
    <property type="match status" value="1"/>
</dbReference>
<protein>
    <recommendedName>
        <fullName evidence="2">enoyl-CoA hydratase</fullName>
        <ecNumber evidence="2">4.2.1.17</ecNumber>
    </recommendedName>
</protein>
<dbReference type="InterPro" id="IPR029045">
    <property type="entry name" value="ClpP/crotonase-like_dom_sf"/>
</dbReference>
<proteinExistence type="inferred from homology"/>
<dbReference type="WBParaSite" id="SMUV_0000994101-mRNA-1">
    <property type="protein sequence ID" value="SMUV_0000994101-mRNA-1"/>
    <property type="gene ID" value="SMUV_0000994101"/>
</dbReference>
<evidence type="ECO:0000256" key="1">
    <source>
        <dbReference type="ARBA" id="ARBA00005254"/>
    </source>
</evidence>
<evidence type="ECO:0000256" key="4">
    <source>
        <dbReference type="RuleBase" id="RU003707"/>
    </source>
</evidence>
<dbReference type="EC" id="4.2.1.17" evidence="2"/>
<dbReference type="PANTHER" id="PTHR11941">
    <property type="entry name" value="ENOYL-COA HYDRATASE-RELATED"/>
    <property type="match status" value="1"/>
</dbReference>
<dbReference type="InterPro" id="IPR001753">
    <property type="entry name" value="Enoyl-CoA_hydra/iso"/>
</dbReference>
<comment type="similarity">
    <text evidence="1 4">Belongs to the enoyl-CoA hydratase/isomerase family.</text>
</comment>
<dbReference type="SUPFAM" id="SSF52096">
    <property type="entry name" value="ClpP/crotonase"/>
    <property type="match status" value="1"/>
</dbReference>
<organism evidence="6 7">
    <name type="scientific">Syphacia muris</name>
    <dbReference type="NCBI Taxonomy" id="451379"/>
    <lineage>
        <taxon>Eukaryota</taxon>
        <taxon>Metazoa</taxon>
        <taxon>Ecdysozoa</taxon>
        <taxon>Nematoda</taxon>
        <taxon>Chromadorea</taxon>
        <taxon>Rhabditida</taxon>
        <taxon>Spirurina</taxon>
        <taxon>Oxyuridomorpha</taxon>
        <taxon>Oxyuroidea</taxon>
        <taxon>Oxyuridae</taxon>
        <taxon>Syphacia</taxon>
    </lineage>
</organism>
<dbReference type="InterPro" id="IPR018376">
    <property type="entry name" value="Enoyl-CoA_hyd/isom_CS"/>
</dbReference>
<dbReference type="PROSITE" id="PS00166">
    <property type="entry name" value="ENOYL_COA_HYDRATASE"/>
    <property type="match status" value="1"/>
</dbReference>
<dbReference type="GO" id="GO:0005739">
    <property type="term" value="C:mitochondrion"/>
    <property type="evidence" value="ECO:0007669"/>
    <property type="project" value="TreeGrafter"/>
</dbReference>
<dbReference type="GO" id="GO:0004300">
    <property type="term" value="F:enoyl-CoA hydratase activity"/>
    <property type="evidence" value="ECO:0007669"/>
    <property type="project" value="UniProtKB-EC"/>
</dbReference>
<keyword evidence="6" id="KW-1185">Reference proteome</keyword>
<dbReference type="AlphaFoldDB" id="A0A0N5AYA4"/>
<dbReference type="PANTHER" id="PTHR11941:SF54">
    <property type="entry name" value="ENOYL-COA HYDRATASE, MITOCHONDRIAL"/>
    <property type="match status" value="1"/>
</dbReference>
<evidence type="ECO:0000256" key="3">
    <source>
        <dbReference type="ARBA" id="ARBA00023239"/>
    </source>
</evidence>
<evidence type="ECO:0000313" key="6">
    <source>
        <dbReference type="Proteomes" id="UP000046393"/>
    </source>
</evidence>
<sequence>MKIIAFFSLLMIVNILIRFQLLGLAYLVENLYKAINVCDIYLTFLIAGADISEMKDKNFSDVFLRGYLDQWDELTRIKKPLIAAVNGYALGGGCELAMMCDIVYAGEKAQFGQPEISIGTIPGAGGTQRWTRVAGKSLTMELCLTGVRISASEAKACGIVSKIFPVPEVVSEAIKTAEKIAEKSPLITVMIKEAVNSAYETTLHEGLRVERRLFYNTFATKDRIEGMTAYGEKRKPLWSSS</sequence>
<dbReference type="STRING" id="451379.A0A0N5AYA4"/>
<keyword evidence="5" id="KW-0472">Membrane</keyword>
<dbReference type="GO" id="GO:0006635">
    <property type="term" value="P:fatty acid beta-oxidation"/>
    <property type="evidence" value="ECO:0007669"/>
    <property type="project" value="TreeGrafter"/>
</dbReference>
<dbReference type="FunFam" id="1.10.12.10:FF:000001">
    <property type="entry name" value="Probable enoyl-CoA hydratase, mitochondrial"/>
    <property type="match status" value="1"/>
</dbReference>
<dbReference type="InterPro" id="IPR014748">
    <property type="entry name" value="Enoyl-CoA_hydra_C"/>
</dbReference>
<dbReference type="Gene3D" id="1.10.12.10">
    <property type="entry name" value="Lyase 2-enoyl-coa Hydratase, Chain A, domain 2"/>
    <property type="match status" value="1"/>
</dbReference>
<accession>A0A0N5AYA4</accession>
<keyword evidence="5" id="KW-0812">Transmembrane</keyword>
<evidence type="ECO:0000313" key="7">
    <source>
        <dbReference type="WBParaSite" id="SMUV_0000994101-mRNA-1"/>
    </source>
</evidence>
<keyword evidence="3" id="KW-0456">Lyase</keyword>